<keyword evidence="1" id="KW-0812">Transmembrane</keyword>
<dbReference type="EMBL" id="FOFD01000003">
    <property type="protein sequence ID" value="SEQ75289.1"/>
    <property type="molecule type" value="Genomic_DNA"/>
</dbReference>
<dbReference type="Proteomes" id="UP000199114">
    <property type="component" value="Unassembled WGS sequence"/>
</dbReference>
<keyword evidence="1" id="KW-1133">Transmembrane helix</keyword>
<keyword evidence="3" id="KW-1185">Reference proteome</keyword>
<organism evidence="2 3">
    <name type="scientific">Natrinema salaciae</name>
    <dbReference type="NCBI Taxonomy" id="1186196"/>
    <lineage>
        <taxon>Archaea</taxon>
        <taxon>Methanobacteriati</taxon>
        <taxon>Methanobacteriota</taxon>
        <taxon>Stenosarchaea group</taxon>
        <taxon>Halobacteria</taxon>
        <taxon>Halobacteriales</taxon>
        <taxon>Natrialbaceae</taxon>
        <taxon>Natrinema</taxon>
    </lineage>
</organism>
<name>A0A1H9IL90_9EURY</name>
<gene>
    <name evidence="2" type="ORF">SAMN04489841_2265</name>
</gene>
<evidence type="ECO:0000313" key="3">
    <source>
        <dbReference type="Proteomes" id="UP000199114"/>
    </source>
</evidence>
<protein>
    <submittedName>
        <fullName evidence="2">Uncharacterized protein</fullName>
    </submittedName>
</protein>
<reference evidence="3" key="1">
    <citation type="submission" date="2016-10" db="EMBL/GenBank/DDBJ databases">
        <authorList>
            <person name="Varghese N."/>
            <person name="Submissions S."/>
        </authorList>
    </citation>
    <scope>NUCLEOTIDE SEQUENCE [LARGE SCALE GENOMIC DNA]</scope>
    <source>
        <strain evidence="3">DSM 25055</strain>
    </source>
</reference>
<dbReference type="AlphaFoldDB" id="A0A1H9IL90"/>
<accession>A0A1H9IL90</accession>
<evidence type="ECO:0000256" key="1">
    <source>
        <dbReference type="SAM" id="Phobius"/>
    </source>
</evidence>
<dbReference type="OrthoDB" id="374497at2157"/>
<keyword evidence="1" id="KW-0472">Membrane</keyword>
<proteinExistence type="predicted"/>
<feature type="transmembrane region" description="Helical" evidence="1">
    <location>
        <begin position="17"/>
        <end position="36"/>
    </location>
</feature>
<sequence length="97" mass="11315">MLPSQTPPFDANVPEDVLLGFILIFVAIFGGMRVFTRISRFRRESRSETVGPHVVEPHQMWYGTTPHTVYRCKFCGKERELKTYFHSEDCEEFDAVE</sequence>
<evidence type="ECO:0000313" key="2">
    <source>
        <dbReference type="EMBL" id="SEQ75289.1"/>
    </source>
</evidence>
<dbReference type="RefSeq" id="WP_090617514.1">
    <property type="nucleotide sequence ID" value="NZ_FOFD01000003.1"/>
</dbReference>